<accession>A0A6J5MTC0</accession>
<evidence type="ECO:0000313" key="1">
    <source>
        <dbReference type="EMBL" id="CAB4149241.1"/>
    </source>
</evidence>
<organism evidence="1">
    <name type="scientific">uncultured Caudovirales phage</name>
    <dbReference type="NCBI Taxonomy" id="2100421"/>
    <lineage>
        <taxon>Viruses</taxon>
        <taxon>Duplodnaviria</taxon>
        <taxon>Heunggongvirae</taxon>
        <taxon>Uroviricota</taxon>
        <taxon>Caudoviricetes</taxon>
        <taxon>Peduoviridae</taxon>
        <taxon>Maltschvirus</taxon>
        <taxon>Maltschvirus maltsch</taxon>
    </lineage>
</organism>
<reference evidence="1" key="1">
    <citation type="submission" date="2020-04" db="EMBL/GenBank/DDBJ databases">
        <authorList>
            <person name="Chiriac C."/>
            <person name="Salcher M."/>
            <person name="Ghai R."/>
            <person name="Kavagutti S V."/>
        </authorList>
    </citation>
    <scope>NUCLEOTIDE SEQUENCE</scope>
</reference>
<gene>
    <name evidence="1" type="ORF">UFOVP539_15</name>
</gene>
<name>A0A6J5MTC0_9CAUD</name>
<dbReference type="EMBL" id="LR796513">
    <property type="protein sequence ID" value="CAB4149241.1"/>
    <property type="molecule type" value="Genomic_DNA"/>
</dbReference>
<proteinExistence type="predicted"/>
<protein>
    <submittedName>
        <fullName evidence="1">Uncharacterized protein</fullName>
    </submittedName>
</protein>
<sequence>MARKKAIDLEAYSMLDQYCIGLNEYYKSLRRAGFSTEMALAILLEPLTYPATILPTPNWLPQLPDSIPYDDDDED</sequence>